<evidence type="ECO:0000313" key="6">
    <source>
        <dbReference type="EMBL" id="GFR98832.1"/>
    </source>
</evidence>
<dbReference type="PANTHER" id="PTHR31004">
    <property type="entry name" value="TRANSMEMBRANE PROTEIN 79"/>
    <property type="match status" value="1"/>
</dbReference>
<feature type="transmembrane region" description="Helical" evidence="5">
    <location>
        <begin position="82"/>
        <end position="100"/>
    </location>
</feature>
<feature type="transmembrane region" description="Helical" evidence="5">
    <location>
        <begin position="184"/>
        <end position="206"/>
    </location>
</feature>
<dbReference type="SUPFAM" id="SSF161084">
    <property type="entry name" value="MAPEG domain-like"/>
    <property type="match status" value="1"/>
</dbReference>
<dbReference type="Gene3D" id="1.20.120.550">
    <property type="entry name" value="Membrane associated eicosanoid/glutathione metabolism-like domain"/>
    <property type="match status" value="1"/>
</dbReference>
<keyword evidence="3 5" id="KW-1133">Transmembrane helix</keyword>
<dbReference type="GO" id="GO:0045055">
    <property type="term" value="P:regulated exocytosis"/>
    <property type="evidence" value="ECO:0007669"/>
    <property type="project" value="TreeGrafter"/>
</dbReference>
<feature type="transmembrane region" description="Helical" evidence="5">
    <location>
        <begin position="39"/>
        <end position="62"/>
    </location>
</feature>
<keyword evidence="4 5" id="KW-0472">Membrane</keyword>
<feature type="transmembrane region" description="Helical" evidence="5">
    <location>
        <begin position="153"/>
        <end position="172"/>
    </location>
</feature>
<gene>
    <name evidence="6" type="ORF">ElyMa_001029300</name>
</gene>
<organism evidence="6 7">
    <name type="scientific">Elysia marginata</name>
    <dbReference type="NCBI Taxonomy" id="1093978"/>
    <lineage>
        <taxon>Eukaryota</taxon>
        <taxon>Metazoa</taxon>
        <taxon>Spiralia</taxon>
        <taxon>Lophotrochozoa</taxon>
        <taxon>Mollusca</taxon>
        <taxon>Gastropoda</taxon>
        <taxon>Heterobranchia</taxon>
        <taxon>Euthyneura</taxon>
        <taxon>Panpulmonata</taxon>
        <taxon>Sacoglossa</taxon>
        <taxon>Placobranchoidea</taxon>
        <taxon>Plakobranchidae</taxon>
        <taxon>Elysia</taxon>
    </lineage>
</organism>
<evidence type="ECO:0000256" key="2">
    <source>
        <dbReference type="ARBA" id="ARBA00022692"/>
    </source>
</evidence>
<evidence type="ECO:0000256" key="3">
    <source>
        <dbReference type="ARBA" id="ARBA00022989"/>
    </source>
</evidence>
<evidence type="ECO:0000256" key="1">
    <source>
        <dbReference type="ARBA" id="ARBA00004370"/>
    </source>
</evidence>
<comment type="subcellular location">
    <subcellularLocation>
        <location evidence="1">Membrane</location>
    </subcellularLocation>
</comment>
<keyword evidence="7" id="KW-1185">Reference proteome</keyword>
<dbReference type="PANTHER" id="PTHR31004:SF1">
    <property type="entry name" value="TRANSMEMBRANE PROTEIN 79"/>
    <property type="match status" value="1"/>
</dbReference>
<evidence type="ECO:0000256" key="4">
    <source>
        <dbReference type="ARBA" id="ARBA00023136"/>
    </source>
</evidence>
<name>A0AAV4HKY5_9GAST</name>
<protein>
    <submittedName>
        <fullName evidence="6">Transmembrane protein 79</fullName>
    </submittedName>
</protein>
<proteinExistence type="predicted"/>
<dbReference type="EMBL" id="BMAT01002092">
    <property type="protein sequence ID" value="GFR98832.1"/>
    <property type="molecule type" value="Genomic_DNA"/>
</dbReference>
<comment type="caution">
    <text evidence="6">The sequence shown here is derived from an EMBL/GenBank/DDBJ whole genome shotgun (WGS) entry which is preliminary data.</text>
</comment>
<reference evidence="6 7" key="1">
    <citation type="journal article" date="2021" name="Elife">
        <title>Chloroplast acquisition without the gene transfer in kleptoplastic sea slugs, Plakobranchus ocellatus.</title>
        <authorList>
            <person name="Maeda T."/>
            <person name="Takahashi S."/>
            <person name="Yoshida T."/>
            <person name="Shimamura S."/>
            <person name="Takaki Y."/>
            <person name="Nagai Y."/>
            <person name="Toyoda A."/>
            <person name="Suzuki Y."/>
            <person name="Arimoto A."/>
            <person name="Ishii H."/>
            <person name="Satoh N."/>
            <person name="Nishiyama T."/>
            <person name="Hasebe M."/>
            <person name="Maruyama T."/>
            <person name="Minagawa J."/>
            <person name="Obokata J."/>
            <person name="Shigenobu S."/>
        </authorList>
    </citation>
    <scope>NUCLEOTIDE SEQUENCE [LARGE SCALE GENOMIC DNA]</scope>
</reference>
<dbReference type="InterPro" id="IPR023352">
    <property type="entry name" value="MAPEG-like_dom_sf"/>
</dbReference>
<dbReference type="GO" id="GO:0032588">
    <property type="term" value="C:trans-Golgi network membrane"/>
    <property type="evidence" value="ECO:0007669"/>
    <property type="project" value="TreeGrafter"/>
</dbReference>
<keyword evidence="2 5" id="KW-0812">Transmembrane</keyword>
<evidence type="ECO:0000313" key="7">
    <source>
        <dbReference type="Proteomes" id="UP000762676"/>
    </source>
</evidence>
<dbReference type="AlphaFoldDB" id="A0AAV4HKY5"/>
<dbReference type="InterPro" id="IPR001129">
    <property type="entry name" value="Membr-assoc_MAPEG"/>
</dbReference>
<sequence>MATQRPNKQADKDTKSGNEDAACLYTSSKAQSQPFERKIITINAIKTVIGLGAAAAVVYLYVPIPIPSLPTAGHRLVYTLRLQTPAFLILMAAILNVGMVRLHTPAINPIYGNAEHLVEFERRFLANHVEQMLLNVPGQLVLVSFLGEGHMKVIPILSLIFVFGRVSFYIGYRMSYLRRTVGFMSSFLPSCLIWLVNAYFVGRALVHNETIKL</sequence>
<accession>A0AAV4HKY5</accession>
<dbReference type="Proteomes" id="UP000762676">
    <property type="component" value="Unassembled WGS sequence"/>
</dbReference>
<dbReference type="Pfam" id="PF01124">
    <property type="entry name" value="MAPEG"/>
    <property type="match status" value="1"/>
</dbReference>
<evidence type="ECO:0000256" key="5">
    <source>
        <dbReference type="SAM" id="Phobius"/>
    </source>
</evidence>
<dbReference type="GO" id="GO:0005765">
    <property type="term" value="C:lysosomal membrane"/>
    <property type="evidence" value="ECO:0007669"/>
    <property type="project" value="TreeGrafter"/>
</dbReference>